<dbReference type="AlphaFoldDB" id="A0A7R9BQQ2"/>
<gene>
    <name evidence="2" type="ORF">NMOB1V02_LOCUS6128</name>
</gene>
<feature type="transmembrane region" description="Helical" evidence="1">
    <location>
        <begin position="127"/>
        <end position="144"/>
    </location>
</feature>
<accession>A0A7R9BQQ2</accession>
<sequence length="153" mass="17523">MSSIYLEHTYFLSHRRSKPFEVIVGLDHRGEAFGELYWDDGDSIGTWEKRFFNLIEFRVKDQKLRASVNKWGYESTMNLSRVSIFGVTVRSESANVTRVVVNNGTANCPGRLPSSCLSLLKACWRRFFPSLLMLMLMLMHAAALEFGSADYEP</sequence>
<keyword evidence="1" id="KW-0472">Membrane</keyword>
<organism evidence="2">
    <name type="scientific">Notodromas monacha</name>
    <dbReference type="NCBI Taxonomy" id="399045"/>
    <lineage>
        <taxon>Eukaryota</taxon>
        <taxon>Metazoa</taxon>
        <taxon>Ecdysozoa</taxon>
        <taxon>Arthropoda</taxon>
        <taxon>Crustacea</taxon>
        <taxon>Oligostraca</taxon>
        <taxon>Ostracoda</taxon>
        <taxon>Podocopa</taxon>
        <taxon>Podocopida</taxon>
        <taxon>Cypridocopina</taxon>
        <taxon>Cypridoidea</taxon>
        <taxon>Cyprididae</taxon>
        <taxon>Notodromas</taxon>
    </lineage>
</organism>
<dbReference type="EMBL" id="OA883266">
    <property type="protein sequence ID" value="CAD7278422.1"/>
    <property type="molecule type" value="Genomic_DNA"/>
</dbReference>
<dbReference type="Gene3D" id="2.60.40.1180">
    <property type="entry name" value="Golgi alpha-mannosidase II"/>
    <property type="match status" value="1"/>
</dbReference>
<evidence type="ECO:0000313" key="3">
    <source>
        <dbReference type="Proteomes" id="UP000678499"/>
    </source>
</evidence>
<dbReference type="InterPro" id="IPR013780">
    <property type="entry name" value="Glyco_hydro_b"/>
</dbReference>
<name>A0A7R9BQQ2_9CRUS</name>
<dbReference type="Proteomes" id="UP000678499">
    <property type="component" value="Unassembled WGS sequence"/>
</dbReference>
<keyword evidence="1" id="KW-0812">Transmembrane</keyword>
<protein>
    <submittedName>
        <fullName evidence="2">Uncharacterized protein</fullName>
    </submittedName>
</protein>
<keyword evidence="3" id="KW-1185">Reference proteome</keyword>
<evidence type="ECO:0000313" key="2">
    <source>
        <dbReference type="EMBL" id="CAD7278422.1"/>
    </source>
</evidence>
<keyword evidence="1" id="KW-1133">Transmembrane helix</keyword>
<proteinExistence type="predicted"/>
<reference evidence="2" key="1">
    <citation type="submission" date="2020-11" db="EMBL/GenBank/DDBJ databases">
        <authorList>
            <person name="Tran Van P."/>
        </authorList>
    </citation>
    <scope>NUCLEOTIDE SEQUENCE</scope>
</reference>
<evidence type="ECO:0000256" key="1">
    <source>
        <dbReference type="SAM" id="Phobius"/>
    </source>
</evidence>
<dbReference type="OrthoDB" id="1334205at2759"/>
<dbReference type="EMBL" id="CAJPEX010001229">
    <property type="protein sequence ID" value="CAG0918574.1"/>
    <property type="molecule type" value="Genomic_DNA"/>
</dbReference>